<name>A0A448WX94_9PLAT</name>
<sequence length="82" mass="9468">MKELVGGPIQKPDKDGIQFICPYYPPFSSESLRFEDDFHMICESMVLIHRAEQLPIGTRALYFLAFAQVCQQVASSEFFKLY</sequence>
<accession>A0A448WX94</accession>
<evidence type="ECO:0000313" key="2">
    <source>
        <dbReference type="Proteomes" id="UP000784294"/>
    </source>
</evidence>
<proteinExistence type="predicted"/>
<dbReference type="Proteomes" id="UP000784294">
    <property type="component" value="Unassembled WGS sequence"/>
</dbReference>
<dbReference type="EMBL" id="CAAALY010057001">
    <property type="protein sequence ID" value="VEL22545.1"/>
    <property type="molecule type" value="Genomic_DNA"/>
</dbReference>
<organism evidence="1 2">
    <name type="scientific">Protopolystoma xenopodis</name>
    <dbReference type="NCBI Taxonomy" id="117903"/>
    <lineage>
        <taxon>Eukaryota</taxon>
        <taxon>Metazoa</taxon>
        <taxon>Spiralia</taxon>
        <taxon>Lophotrochozoa</taxon>
        <taxon>Platyhelminthes</taxon>
        <taxon>Monogenea</taxon>
        <taxon>Polyopisthocotylea</taxon>
        <taxon>Polystomatidea</taxon>
        <taxon>Polystomatidae</taxon>
        <taxon>Protopolystoma</taxon>
    </lineage>
</organism>
<evidence type="ECO:0000313" key="1">
    <source>
        <dbReference type="EMBL" id="VEL22545.1"/>
    </source>
</evidence>
<comment type="caution">
    <text evidence="1">The sequence shown here is derived from an EMBL/GenBank/DDBJ whole genome shotgun (WGS) entry which is preliminary data.</text>
</comment>
<dbReference type="AlphaFoldDB" id="A0A448WX94"/>
<reference evidence="1" key="1">
    <citation type="submission" date="2018-11" db="EMBL/GenBank/DDBJ databases">
        <authorList>
            <consortium name="Pathogen Informatics"/>
        </authorList>
    </citation>
    <scope>NUCLEOTIDE SEQUENCE</scope>
</reference>
<protein>
    <submittedName>
        <fullName evidence="1">Uncharacterized protein</fullName>
    </submittedName>
</protein>
<gene>
    <name evidence="1" type="ORF">PXEA_LOCUS15985</name>
</gene>
<keyword evidence="2" id="KW-1185">Reference proteome</keyword>